<dbReference type="InterPro" id="IPR009072">
    <property type="entry name" value="Histone-fold"/>
</dbReference>
<dbReference type="Gene3D" id="1.10.20.10">
    <property type="entry name" value="Histone, subunit A"/>
    <property type="match status" value="1"/>
</dbReference>
<dbReference type="SUPFAM" id="SSF47113">
    <property type="entry name" value="Histone-fold"/>
    <property type="match status" value="1"/>
</dbReference>
<name>A0A9N7YNW9_PLEPL</name>
<dbReference type="PANTHER" id="PTHR23430">
    <property type="entry name" value="HISTONE H2A"/>
    <property type="match status" value="1"/>
</dbReference>
<dbReference type="GO" id="GO:0003677">
    <property type="term" value="F:DNA binding"/>
    <property type="evidence" value="ECO:0007669"/>
    <property type="project" value="UniProtKB-KW"/>
</dbReference>
<dbReference type="GO" id="GO:0005634">
    <property type="term" value="C:nucleus"/>
    <property type="evidence" value="ECO:0007669"/>
    <property type="project" value="UniProtKB-SubCell"/>
</dbReference>
<organism evidence="3 4">
    <name type="scientific">Pleuronectes platessa</name>
    <name type="common">European plaice</name>
    <dbReference type="NCBI Taxonomy" id="8262"/>
    <lineage>
        <taxon>Eukaryota</taxon>
        <taxon>Metazoa</taxon>
        <taxon>Chordata</taxon>
        <taxon>Craniata</taxon>
        <taxon>Vertebrata</taxon>
        <taxon>Euteleostomi</taxon>
        <taxon>Actinopterygii</taxon>
        <taxon>Neopterygii</taxon>
        <taxon>Teleostei</taxon>
        <taxon>Neoteleostei</taxon>
        <taxon>Acanthomorphata</taxon>
        <taxon>Carangaria</taxon>
        <taxon>Pleuronectiformes</taxon>
        <taxon>Pleuronectoidei</taxon>
        <taxon>Pleuronectidae</taxon>
        <taxon>Pleuronectes</taxon>
    </lineage>
</organism>
<keyword evidence="1" id="KW-0544">Nucleosome core</keyword>
<comment type="subunit">
    <text evidence="1">The nucleosome is a histone octamer containing two molecules each of H2A, H2B, H3 and H4 assembled in one H3-H4 heterotetramer and two H2A-H2B heterodimers. The octamer wraps approximately 147 bp of DNA.</text>
</comment>
<dbReference type="AlphaFoldDB" id="A0A9N7YNW9"/>
<feature type="region of interest" description="Disordered" evidence="2">
    <location>
        <begin position="205"/>
        <end position="244"/>
    </location>
</feature>
<dbReference type="PRINTS" id="PR00620">
    <property type="entry name" value="HISTONEH2A"/>
</dbReference>
<proteinExistence type="inferred from homology"/>
<keyword evidence="4" id="KW-1185">Reference proteome</keyword>
<dbReference type="Proteomes" id="UP001153269">
    <property type="component" value="Unassembled WGS sequence"/>
</dbReference>
<gene>
    <name evidence="3" type="ORF">PLEPLA_LOCUS19133</name>
</gene>
<feature type="region of interest" description="Disordered" evidence="2">
    <location>
        <begin position="91"/>
        <end position="132"/>
    </location>
</feature>
<evidence type="ECO:0000313" key="3">
    <source>
        <dbReference type="EMBL" id="CAB1431134.1"/>
    </source>
</evidence>
<dbReference type="SMART" id="SM00414">
    <property type="entry name" value="H2A"/>
    <property type="match status" value="1"/>
</dbReference>
<reference evidence="3" key="1">
    <citation type="submission" date="2020-03" db="EMBL/GenBank/DDBJ databases">
        <authorList>
            <person name="Weist P."/>
        </authorList>
    </citation>
    <scope>NUCLEOTIDE SEQUENCE</scope>
</reference>
<keyword evidence="1" id="KW-0238">DNA-binding</keyword>
<evidence type="ECO:0000256" key="1">
    <source>
        <dbReference type="RuleBase" id="RU003767"/>
    </source>
</evidence>
<comment type="similarity">
    <text evidence="1">Belongs to the histone H2A family.</text>
</comment>
<keyword evidence="1" id="KW-0539">Nucleus</keyword>
<sequence>MKQHTTSNIRLCPECRTGYIMSDDLHPRCESCLGPEHAGRALTPGANCAFCKLLEESERRRRAEAYAEMDGEGFASQRAFRLDEAIDFFNNDRGPESADSAPGAEEHYPPVGSPLGTEGKSTELEMSGRGKTAVKRVLRPRPLLRPAQFPWPRHRPAAQGTMRTGWERSSGLPGAVLEYLTAEILELAERSRDNKKSRIIPRHCSSRSATTRAHQALKSPSLRRSAHHIQAVLLPKKTEKARQK</sequence>
<accession>A0A9N7YNW9</accession>
<dbReference type="GO" id="GO:0046982">
    <property type="term" value="F:protein heterodimerization activity"/>
    <property type="evidence" value="ECO:0007669"/>
    <property type="project" value="InterPro"/>
</dbReference>
<dbReference type="GO" id="GO:0000786">
    <property type="term" value="C:nucleosome"/>
    <property type="evidence" value="ECO:0007669"/>
    <property type="project" value="UniProtKB-KW"/>
</dbReference>
<evidence type="ECO:0000313" key="4">
    <source>
        <dbReference type="Proteomes" id="UP001153269"/>
    </source>
</evidence>
<comment type="subcellular location">
    <subcellularLocation>
        <location evidence="1">Nucleus</location>
    </subcellularLocation>
</comment>
<keyword evidence="1" id="KW-0158">Chromosome</keyword>
<feature type="region of interest" description="Disordered" evidence="2">
    <location>
        <begin position="146"/>
        <end position="167"/>
    </location>
</feature>
<protein>
    <recommendedName>
        <fullName evidence="1">Histone H2A</fullName>
    </recommendedName>
</protein>
<dbReference type="EMBL" id="CADEAL010001311">
    <property type="protein sequence ID" value="CAB1431134.1"/>
    <property type="molecule type" value="Genomic_DNA"/>
</dbReference>
<dbReference type="InterPro" id="IPR002119">
    <property type="entry name" value="Histone_H2A"/>
</dbReference>
<evidence type="ECO:0000256" key="2">
    <source>
        <dbReference type="SAM" id="MobiDB-lite"/>
    </source>
</evidence>
<comment type="caution">
    <text evidence="3">The sequence shown here is derived from an EMBL/GenBank/DDBJ whole genome shotgun (WGS) entry which is preliminary data.</text>
</comment>
<dbReference type="GO" id="GO:0030527">
    <property type="term" value="F:structural constituent of chromatin"/>
    <property type="evidence" value="ECO:0007669"/>
    <property type="project" value="InterPro"/>
</dbReference>